<feature type="domain" description="SUF system FeS cluster assembly SufBD core" evidence="2">
    <location>
        <begin position="179"/>
        <end position="405"/>
    </location>
</feature>
<dbReference type="AlphaFoldDB" id="A0A8B2NLT0"/>
<dbReference type="Pfam" id="PF01458">
    <property type="entry name" value="SUFBD_core"/>
    <property type="match status" value="1"/>
</dbReference>
<dbReference type="PANTHER" id="PTHR43575:SF1">
    <property type="entry name" value="PROTEIN ABCI7, CHLOROPLASTIC"/>
    <property type="match status" value="1"/>
</dbReference>
<accession>A0A8B2NLT0</accession>
<evidence type="ECO:0000313" key="4">
    <source>
        <dbReference type="EMBL" id="RAI00626.1"/>
    </source>
</evidence>
<dbReference type="SUPFAM" id="SSF101960">
    <property type="entry name" value="Stabilizer of iron transporter SufD"/>
    <property type="match status" value="1"/>
</dbReference>
<reference evidence="4 5" key="1">
    <citation type="submission" date="2018-05" db="EMBL/GenBank/DDBJ databases">
        <title>Acuticoccus sediminis sp. nov., isolated from deep-sea sediment of Indian Ocean.</title>
        <authorList>
            <person name="Liu X."/>
            <person name="Lai Q."/>
            <person name="Du Y."/>
            <person name="Sun F."/>
            <person name="Zhang X."/>
            <person name="Wang S."/>
            <person name="Shao Z."/>
        </authorList>
    </citation>
    <scope>NUCLEOTIDE SEQUENCE [LARGE SCALE GENOMIC DNA]</scope>
    <source>
        <strain evidence="4 5">PTG4-2</strain>
    </source>
</reference>
<protein>
    <submittedName>
        <fullName evidence="4">Fe-S cluster assembly protein SufD</fullName>
    </submittedName>
</protein>
<feature type="domain" description="SUF system FeS cluster assembly SufBD N-terminal" evidence="3">
    <location>
        <begin position="32"/>
        <end position="68"/>
    </location>
</feature>
<organism evidence="4 5">
    <name type="scientific">Acuticoccus sediminis</name>
    <dbReference type="NCBI Taxonomy" id="2184697"/>
    <lineage>
        <taxon>Bacteria</taxon>
        <taxon>Pseudomonadati</taxon>
        <taxon>Pseudomonadota</taxon>
        <taxon>Alphaproteobacteria</taxon>
        <taxon>Hyphomicrobiales</taxon>
        <taxon>Amorphaceae</taxon>
        <taxon>Acuticoccus</taxon>
    </lineage>
</organism>
<evidence type="ECO:0000259" key="2">
    <source>
        <dbReference type="Pfam" id="PF01458"/>
    </source>
</evidence>
<evidence type="ECO:0000313" key="5">
    <source>
        <dbReference type="Proteomes" id="UP000249590"/>
    </source>
</evidence>
<dbReference type="PANTHER" id="PTHR43575">
    <property type="entry name" value="PROTEIN ABCI7, CHLOROPLASTIC"/>
    <property type="match status" value="1"/>
</dbReference>
<dbReference type="Pfam" id="PF19295">
    <property type="entry name" value="SufBD_N"/>
    <property type="match status" value="1"/>
</dbReference>
<comment type="similarity">
    <text evidence="1">Belongs to the iron-sulfur cluster assembly SufBD family.</text>
</comment>
<comment type="caution">
    <text evidence="4">The sequence shown here is derived from an EMBL/GenBank/DDBJ whole genome shotgun (WGS) entry which is preliminary data.</text>
</comment>
<dbReference type="InterPro" id="IPR055346">
    <property type="entry name" value="Fe-S_cluster_assembly_SufBD"/>
</dbReference>
<dbReference type="InterPro" id="IPR037284">
    <property type="entry name" value="SUF_FeS_clus_asmbl_SufBD_sf"/>
</dbReference>
<dbReference type="EMBL" id="QHHQ01000003">
    <property type="protein sequence ID" value="RAI00626.1"/>
    <property type="molecule type" value="Genomic_DNA"/>
</dbReference>
<proteinExistence type="inferred from homology"/>
<gene>
    <name evidence="4" type="ORF">DLJ53_15320</name>
</gene>
<keyword evidence="5" id="KW-1185">Reference proteome</keyword>
<sequence>MTANANPAAPKTATPTEAEAALSALFETKRSDAGAPLAKAREDAFTRFAAAGLPHRRVEAYKYTDLRARLRNLPPVPGPADVAAVKAVLDAAPVLVEGASRIVIANGRYVPELSSAPANVTVTSILDPAADLTGVGSLVAGSDDPLTLANAGLFEGGAVIAVSGEAGGPLELVNVATGDNLVMGRVAMTVVPDGRVSVVERMIGQAGTVENALTEVILGEGAHVDWVRLVDGLSEQAVELSSYHVEVPERARLDHLTVTTGKGLARNQVFGHVVGHDAEANFRAATVAVGKRHADNTLVVRHDAVGSRSSEVFKSAVGEGGTSIVQGRIIVDPDAQKTDSKMMSNALFLDDTGEVVNKPELEIFADDVVCGHGATSGDIDDEPVFYLRARGIPEATARRMLTEAFILEALDRVENETLKEALETRIREALSVIGGKAWT</sequence>
<dbReference type="InterPro" id="IPR000825">
    <property type="entry name" value="SUF_FeS_clus_asmbl_SufBD_core"/>
</dbReference>
<dbReference type="RefSeq" id="WP_146619968.1">
    <property type="nucleotide sequence ID" value="NZ_QHHQ01000003.1"/>
</dbReference>
<dbReference type="InterPro" id="IPR045595">
    <property type="entry name" value="SufBD_N"/>
</dbReference>
<name>A0A8B2NLT0_9HYPH</name>
<evidence type="ECO:0000256" key="1">
    <source>
        <dbReference type="ARBA" id="ARBA00043967"/>
    </source>
</evidence>
<dbReference type="GO" id="GO:0016226">
    <property type="term" value="P:iron-sulfur cluster assembly"/>
    <property type="evidence" value="ECO:0007669"/>
    <property type="project" value="InterPro"/>
</dbReference>
<evidence type="ECO:0000259" key="3">
    <source>
        <dbReference type="Pfam" id="PF19295"/>
    </source>
</evidence>
<dbReference type="Proteomes" id="UP000249590">
    <property type="component" value="Unassembled WGS sequence"/>
</dbReference>
<dbReference type="OrthoDB" id="9768262at2"/>